<dbReference type="HOGENOM" id="CLU_713612_0_0_6"/>
<gene>
    <name evidence="5" type="ordered locus">VFMJ11_A0294</name>
</gene>
<feature type="transmembrane region" description="Helical" evidence="3">
    <location>
        <begin position="115"/>
        <end position="132"/>
    </location>
</feature>
<dbReference type="PROSITE" id="PS51755">
    <property type="entry name" value="OMPR_PHOB"/>
    <property type="match status" value="1"/>
</dbReference>
<evidence type="ECO:0000259" key="4">
    <source>
        <dbReference type="PROSITE" id="PS51755"/>
    </source>
</evidence>
<dbReference type="GO" id="GO:0000160">
    <property type="term" value="P:phosphorelay signal transduction system"/>
    <property type="evidence" value="ECO:0007669"/>
    <property type="project" value="InterPro"/>
</dbReference>
<dbReference type="GO" id="GO:0003677">
    <property type="term" value="F:DNA binding"/>
    <property type="evidence" value="ECO:0007669"/>
    <property type="project" value="UniProtKB-UniRule"/>
</dbReference>
<name>B5ET33_ALIFM</name>
<dbReference type="Proteomes" id="UP000001857">
    <property type="component" value="Chromosome II"/>
</dbReference>
<dbReference type="KEGG" id="vfm:VFMJ11_A0294"/>
<dbReference type="RefSeq" id="WP_012534738.1">
    <property type="nucleotide sequence ID" value="NC_011186.1"/>
</dbReference>
<reference evidence="5 6" key="2">
    <citation type="journal article" date="2009" name="Nature">
        <title>A single regulatory gene is sufficient to alter bacterial host range.</title>
        <authorList>
            <person name="Mandel M.J."/>
            <person name="Wollenberg M.S."/>
            <person name="Stabb E.V."/>
            <person name="Visick K.L."/>
            <person name="Ruby E.G."/>
        </authorList>
    </citation>
    <scope>NUCLEOTIDE SEQUENCE [LARGE SCALE GENOMIC DNA]</scope>
    <source>
        <strain evidence="5 6">MJ11</strain>
    </source>
</reference>
<organism evidence="5 6">
    <name type="scientific">Aliivibrio fischeri (strain MJ11)</name>
    <name type="common">Vibrio fischeri</name>
    <dbReference type="NCBI Taxonomy" id="388396"/>
    <lineage>
        <taxon>Bacteria</taxon>
        <taxon>Pseudomonadati</taxon>
        <taxon>Pseudomonadota</taxon>
        <taxon>Gammaproteobacteria</taxon>
        <taxon>Vibrionales</taxon>
        <taxon>Vibrionaceae</taxon>
        <taxon>Aliivibrio</taxon>
    </lineage>
</organism>
<dbReference type="SUPFAM" id="SSF46894">
    <property type="entry name" value="C-terminal effector domain of the bipartite response regulators"/>
    <property type="match status" value="1"/>
</dbReference>
<protein>
    <submittedName>
        <fullName evidence="5">Hypothetical transcriptional regulatory protein</fullName>
    </submittedName>
</protein>
<reference evidence="6" key="1">
    <citation type="submission" date="2008-08" db="EMBL/GenBank/DDBJ databases">
        <title>Complete sequence of Vibrio fischeri strain MJ11.</title>
        <authorList>
            <person name="Mandel M.J."/>
            <person name="Stabb E.V."/>
            <person name="Ruby E.G."/>
            <person name="Ferriera S."/>
            <person name="Johnson J."/>
            <person name="Kravitz S."/>
            <person name="Beeson K."/>
            <person name="Sutton G."/>
            <person name="Rogers Y.-H."/>
            <person name="Friedman R."/>
            <person name="Frazier M."/>
            <person name="Venter J.C."/>
        </authorList>
    </citation>
    <scope>NUCLEOTIDE SEQUENCE [LARGE SCALE GENOMIC DNA]</scope>
    <source>
        <strain evidence="6">MJ11</strain>
    </source>
</reference>
<evidence type="ECO:0000256" key="3">
    <source>
        <dbReference type="SAM" id="Phobius"/>
    </source>
</evidence>
<dbReference type="InterPro" id="IPR036388">
    <property type="entry name" value="WH-like_DNA-bd_sf"/>
</dbReference>
<feature type="DNA-binding region" description="OmpR/PhoB-type" evidence="2">
    <location>
        <begin position="4"/>
        <end position="100"/>
    </location>
</feature>
<evidence type="ECO:0000256" key="2">
    <source>
        <dbReference type="PROSITE-ProRule" id="PRU01091"/>
    </source>
</evidence>
<proteinExistence type="predicted"/>
<keyword evidence="3" id="KW-1133">Transmembrane helix</keyword>
<dbReference type="SMART" id="SM00862">
    <property type="entry name" value="Trans_reg_C"/>
    <property type="match status" value="1"/>
</dbReference>
<keyword evidence="3" id="KW-0812">Transmembrane</keyword>
<evidence type="ECO:0000313" key="5">
    <source>
        <dbReference type="EMBL" id="ACH63528.1"/>
    </source>
</evidence>
<dbReference type="Pfam" id="PF00486">
    <property type="entry name" value="Trans_reg_C"/>
    <property type="match status" value="1"/>
</dbReference>
<keyword evidence="1 2" id="KW-0238">DNA-binding</keyword>
<dbReference type="InterPro" id="IPR016032">
    <property type="entry name" value="Sig_transdc_resp-reg_C-effctor"/>
</dbReference>
<sequence>MLYKNLIRFKDITFNPKTNQIIKNDCTIKLTHSESKILKLLLTSPNKVFSKDEIFAYVWEGTATNIGVVPQAISVLRKKLHSNDIYLIETIKKKGYKADVHNTFFEKNRLNKNHLILSLIAFIIFCISLILFERHIINTKNKTKVTEVTLEESVPNVFQTSDSLPFVFDPTVLKSNTTYYINRQPNNLNISACRQIGTQCDLTYNKIVFIENNDKNAIITQYIQDVKFTDVKYKDELNKNPSRFNYAAKVIIDSENDYHYKGQVIANYNLKQRNNKFVYNKVSIVIDETGFTGQCSYTRGGASPSFECQEGDCTNYVGSISDPSKAVAYKNLFQYPSSGLNILLFPIDDDVSLFYNTESGLSYLVYQYN</sequence>
<accession>B5ET33</accession>
<dbReference type="CDD" id="cd00383">
    <property type="entry name" value="trans_reg_C"/>
    <property type="match status" value="1"/>
</dbReference>
<dbReference type="AlphaFoldDB" id="B5ET33"/>
<evidence type="ECO:0000256" key="1">
    <source>
        <dbReference type="ARBA" id="ARBA00023125"/>
    </source>
</evidence>
<dbReference type="Gene3D" id="1.10.10.10">
    <property type="entry name" value="Winged helix-like DNA-binding domain superfamily/Winged helix DNA-binding domain"/>
    <property type="match status" value="1"/>
</dbReference>
<dbReference type="InterPro" id="IPR001867">
    <property type="entry name" value="OmpR/PhoB-type_DNA-bd"/>
</dbReference>
<dbReference type="EMBL" id="CP001133">
    <property type="protein sequence ID" value="ACH63528.1"/>
    <property type="molecule type" value="Genomic_DNA"/>
</dbReference>
<dbReference type="GO" id="GO:0006355">
    <property type="term" value="P:regulation of DNA-templated transcription"/>
    <property type="evidence" value="ECO:0007669"/>
    <property type="project" value="InterPro"/>
</dbReference>
<keyword evidence="3" id="KW-0472">Membrane</keyword>
<feature type="domain" description="OmpR/PhoB-type" evidence="4">
    <location>
        <begin position="4"/>
        <end position="100"/>
    </location>
</feature>
<evidence type="ECO:0000313" key="6">
    <source>
        <dbReference type="Proteomes" id="UP000001857"/>
    </source>
</evidence>